<dbReference type="Pfam" id="PF01230">
    <property type="entry name" value="HIT"/>
    <property type="match status" value="1"/>
</dbReference>
<dbReference type="InterPro" id="IPR011146">
    <property type="entry name" value="HIT-like"/>
</dbReference>
<evidence type="ECO:0000256" key="2">
    <source>
        <dbReference type="PIRSR" id="PIRSR601310-3"/>
    </source>
</evidence>
<dbReference type="EMBL" id="SHBP01000013">
    <property type="protein sequence ID" value="RZO19346.1"/>
    <property type="molecule type" value="Genomic_DNA"/>
</dbReference>
<dbReference type="PROSITE" id="PS00892">
    <property type="entry name" value="HIT_1"/>
    <property type="match status" value="1"/>
</dbReference>
<organism evidence="5 6">
    <name type="scientific">SAR92 clade bacterium</name>
    <dbReference type="NCBI Taxonomy" id="2315479"/>
    <lineage>
        <taxon>Bacteria</taxon>
        <taxon>Pseudomonadati</taxon>
        <taxon>Pseudomonadota</taxon>
        <taxon>Gammaproteobacteria</taxon>
        <taxon>Cellvibrionales</taxon>
        <taxon>Porticoccaceae</taxon>
        <taxon>SAR92 clade</taxon>
    </lineage>
</organism>
<evidence type="ECO:0000313" key="5">
    <source>
        <dbReference type="EMBL" id="RZO19346.1"/>
    </source>
</evidence>
<reference evidence="5 6" key="1">
    <citation type="submission" date="2019-02" db="EMBL/GenBank/DDBJ databases">
        <title>Prokaryotic population dynamics and viral predation in marine succession experiment using metagenomics: the confinement effect.</title>
        <authorList>
            <person name="Haro-Moreno J.M."/>
            <person name="Rodriguez-Valera F."/>
            <person name="Lopez-Perez M."/>
        </authorList>
    </citation>
    <scope>NUCLEOTIDE SEQUENCE [LARGE SCALE GENOMIC DNA]</scope>
    <source>
        <strain evidence="5">MED-G170</strain>
    </source>
</reference>
<dbReference type="AlphaFoldDB" id="A0A520MDN4"/>
<dbReference type="InterPro" id="IPR019808">
    <property type="entry name" value="Histidine_triad_CS"/>
</dbReference>
<dbReference type="Gene3D" id="3.30.428.10">
    <property type="entry name" value="HIT-like"/>
    <property type="match status" value="1"/>
</dbReference>
<evidence type="ECO:0000256" key="1">
    <source>
        <dbReference type="PIRSR" id="PIRSR601310-1"/>
    </source>
</evidence>
<dbReference type="PRINTS" id="PR00332">
    <property type="entry name" value="HISTRIAD"/>
</dbReference>
<comment type="caution">
    <text evidence="5">The sequence shown here is derived from an EMBL/GenBank/DDBJ whole genome shotgun (WGS) entry which is preliminary data.</text>
</comment>
<evidence type="ECO:0000259" key="4">
    <source>
        <dbReference type="PROSITE" id="PS51084"/>
    </source>
</evidence>
<dbReference type="InterPro" id="IPR036265">
    <property type="entry name" value="HIT-like_sf"/>
</dbReference>
<dbReference type="PANTHER" id="PTHR23089">
    <property type="entry name" value="HISTIDINE TRIAD HIT PROTEIN"/>
    <property type="match status" value="1"/>
</dbReference>
<feature type="active site" description="Tele-AMP-histidine intermediate" evidence="1">
    <location>
        <position position="102"/>
    </location>
</feature>
<protein>
    <submittedName>
        <fullName evidence="5">Histidine triad nucleotide-binding protein</fullName>
    </submittedName>
</protein>
<proteinExistence type="predicted"/>
<evidence type="ECO:0000256" key="3">
    <source>
        <dbReference type="PROSITE-ProRule" id="PRU00464"/>
    </source>
</evidence>
<dbReference type="SUPFAM" id="SSF54197">
    <property type="entry name" value="HIT-like"/>
    <property type="match status" value="1"/>
</dbReference>
<dbReference type="Proteomes" id="UP000315889">
    <property type="component" value="Unassembled WGS sequence"/>
</dbReference>
<dbReference type="PROSITE" id="PS51084">
    <property type="entry name" value="HIT_2"/>
    <property type="match status" value="1"/>
</dbReference>
<sequence>MTDQVDTLFTRIIKREIPAEIVYEDDLCIAINDIAPQAAVHVLLIPKQQIPRLADATESERAILGHLMLVAGDISRQLGVDEAFRLVVNNGADAGQTVFHLHLHILANPKDSKQFSESDIGI</sequence>
<name>A0A520MDN4_9GAMM</name>
<gene>
    <name evidence="5" type="ORF">EVB03_08205</name>
</gene>
<feature type="domain" description="HIT" evidence="4">
    <location>
        <begin position="8"/>
        <end position="115"/>
    </location>
</feature>
<dbReference type="CDD" id="cd01276">
    <property type="entry name" value="PKCI_related"/>
    <property type="match status" value="1"/>
</dbReference>
<dbReference type="InterPro" id="IPR001310">
    <property type="entry name" value="Histidine_triad_HIT"/>
</dbReference>
<dbReference type="GO" id="GO:0003824">
    <property type="term" value="F:catalytic activity"/>
    <property type="evidence" value="ECO:0007669"/>
    <property type="project" value="InterPro"/>
</dbReference>
<evidence type="ECO:0000313" key="6">
    <source>
        <dbReference type="Proteomes" id="UP000315889"/>
    </source>
</evidence>
<accession>A0A520MDN4</accession>
<feature type="short sequence motif" description="Histidine triad motif" evidence="2 3">
    <location>
        <begin position="100"/>
        <end position="104"/>
    </location>
</feature>